<dbReference type="AlphaFoldDB" id="A0A370KIG5"/>
<dbReference type="Proteomes" id="UP000254939">
    <property type="component" value="Unassembled WGS sequence"/>
</dbReference>
<sequence length="188" mass="19863">MIGDYGVLAVFLGAGIEGETAAFLGGIFAHRHLLAYWQVALAASLGSFAADQFFFLLGRHAAKWSYVKRLLASAPIARATRLLEAHPTSFILAFRFIYGIRTISPVAIGVSSVSGLKFVSLNAIAASAWGVLITGAGFLAGQAIEAMLGRLQLDVHLLIALVAVAIFVSLGAYVAKKEMTRRSARLGG</sequence>
<comment type="caution">
    <text evidence="3">The sequence shown here is derived from an EMBL/GenBank/DDBJ whole genome shotgun (WGS) entry which is preliminary data.</text>
</comment>
<dbReference type="InterPro" id="IPR051311">
    <property type="entry name" value="DedA_domain"/>
</dbReference>
<dbReference type="InterPro" id="IPR032816">
    <property type="entry name" value="VTT_dom"/>
</dbReference>
<feature type="transmembrane region" description="Helical" evidence="1">
    <location>
        <begin position="156"/>
        <end position="175"/>
    </location>
</feature>
<evidence type="ECO:0000259" key="2">
    <source>
        <dbReference type="Pfam" id="PF09335"/>
    </source>
</evidence>
<reference evidence="3 4" key="1">
    <citation type="submission" date="2017-03" db="EMBL/GenBank/DDBJ databases">
        <title>Genome analysis of Rhizobial strains effectives or ineffectives for nitrogen fixation isolated from bean seeds.</title>
        <authorList>
            <person name="Peralta H."/>
            <person name="Aguilar-Vera A."/>
            <person name="Mora Y."/>
            <person name="Vargas-Lagunas C."/>
            <person name="Girard L."/>
            <person name="Mora J."/>
        </authorList>
    </citation>
    <scope>NUCLEOTIDE SEQUENCE [LARGE SCALE GENOMIC DNA]</scope>
    <source>
        <strain evidence="3 4">CCGM3</strain>
    </source>
</reference>
<evidence type="ECO:0000256" key="1">
    <source>
        <dbReference type="SAM" id="Phobius"/>
    </source>
</evidence>
<organism evidence="3 4">
    <name type="scientific">Rhizobium grahamii</name>
    <dbReference type="NCBI Taxonomy" id="1120045"/>
    <lineage>
        <taxon>Bacteria</taxon>
        <taxon>Pseudomonadati</taxon>
        <taxon>Pseudomonadota</taxon>
        <taxon>Alphaproteobacteria</taxon>
        <taxon>Hyphomicrobiales</taxon>
        <taxon>Rhizobiaceae</taxon>
        <taxon>Rhizobium/Agrobacterium group</taxon>
        <taxon>Rhizobium</taxon>
    </lineage>
</organism>
<keyword evidence="1" id="KW-0472">Membrane</keyword>
<feature type="domain" description="VTT" evidence="2">
    <location>
        <begin position="19"/>
        <end position="137"/>
    </location>
</feature>
<feature type="transmembrane region" description="Helical" evidence="1">
    <location>
        <begin position="7"/>
        <end position="29"/>
    </location>
</feature>
<protein>
    <submittedName>
        <fullName evidence="3">DedA family protein</fullName>
    </submittedName>
</protein>
<feature type="transmembrane region" description="Helical" evidence="1">
    <location>
        <begin position="121"/>
        <end position="144"/>
    </location>
</feature>
<evidence type="ECO:0000313" key="4">
    <source>
        <dbReference type="Proteomes" id="UP000254939"/>
    </source>
</evidence>
<evidence type="ECO:0000313" key="3">
    <source>
        <dbReference type="EMBL" id="RDJ05572.1"/>
    </source>
</evidence>
<accession>A0A370KIG5</accession>
<name>A0A370KIG5_9HYPH</name>
<dbReference type="PANTHER" id="PTHR42709:SF2">
    <property type="entry name" value="INNER MEMBRANE PROTEIN YOHD"/>
    <property type="match status" value="1"/>
</dbReference>
<dbReference type="EMBL" id="NAAC01000031">
    <property type="protein sequence ID" value="RDJ05572.1"/>
    <property type="molecule type" value="Genomic_DNA"/>
</dbReference>
<dbReference type="RefSeq" id="WP_016557872.1">
    <property type="nucleotide sequence ID" value="NZ_KZ857266.1"/>
</dbReference>
<keyword evidence="1" id="KW-0812">Transmembrane</keyword>
<dbReference type="Pfam" id="PF09335">
    <property type="entry name" value="VTT_dom"/>
    <property type="match status" value="1"/>
</dbReference>
<gene>
    <name evidence="3" type="ORF">B5K06_24195</name>
</gene>
<feature type="transmembrane region" description="Helical" evidence="1">
    <location>
        <begin position="35"/>
        <end position="58"/>
    </location>
</feature>
<keyword evidence="1" id="KW-1133">Transmembrane helix</keyword>
<dbReference type="GO" id="GO:0005886">
    <property type="term" value="C:plasma membrane"/>
    <property type="evidence" value="ECO:0007669"/>
    <property type="project" value="TreeGrafter"/>
</dbReference>
<proteinExistence type="predicted"/>
<dbReference type="PANTHER" id="PTHR42709">
    <property type="entry name" value="ALKALINE PHOSPHATASE LIKE PROTEIN"/>
    <property type="match status" value="1"/>
</dbReference>